<name>A0A096XFA8_PANGI</name>
<reference evidence="1" key="1">
    <citation type="submission" date="2013-10" db="EMBL/GenBank/DDBJ databases">
        <title>The complete mitochondrion genome sequence of Panax Ginseng(Panax Ginseng damaya).</title>
        <authorList>
            <person name="Zhao Y."/>
            <person name="Xiao J."/>
            <person name="Yu J."/>
        </authorList>
    </citation>
    <scope>NUCLEOTIDE SEQUENCE</scope>
</reference>
<evidence type="ECO:0000313" key="1">
    <source>
        <dbReference type="EMBL" id="AHJ81036.1"/>
    </source>
</evidence>
<protein>
    <submittedName>
        <fullName evidence="1">Orf105</fullName>
    </submittedName>
</protein>
<sequence length="108" mass="11994">MDPFLSVVASAFPGRAGILYYKGQAKPEGCYPNRPAGGTRREPDNHTTAVEKACSLQIRRTVGHPRPSSFSIKNKENLDLRKPFPSPFHLLSLWSSLSFNGWGKHSLI</sequence>
<keyword evidence="1" id="KW-0496">Mitochondrion</keyword>
<dbReference type="EMBL" id="KF735063">
    <property type="protein sequence ID" value="AHJ81036.1"/>
    <property type="molecule type" value="Genomic_DNA"/>
</dbReference>
<gene>
    <name evidence="1" type="primary">orf105</name>
    <name evidence="1" type="ORF">DMYMT_094</name>
</gene>
<proteinExistence type="predicted"/>
<geneLocation type="mitochondrion" evidence="1"/>
<dbReference type="AlphaFoldDB" id="A0A096XFA8"/>
<accession>A0A096XFA8</accession>
<organism evidence="1">
    <name type="scientific">Panax ginseng</name>
    <name type="common">Korean ginseng</name>
    <dbReference type="NCBI Taxonomy" id="4054"/>
    <lineage>
        <taxon>Eukaryota</taxon>
        <taxon>Viridiplantae</taxon>
        <taxon>Streptophyta</taxon>
        <taxon>Embryophyta</taxon>
        <taxon>Tracheophyta</taxon>
        <taxon>Spermatophyta</taxon>
        <taxon>Magnoliopsida</taxon>
        <taxon>eudicotyledons</taxon>
        <taxon>Gunneridae</taxon>
        <taxon>Pentapetalae</taxon>
        <taxon>asterids</taxon>
        <taxon>campanulids</taxon>
        <taxon>Apiales</taxon>
        <taxon>Araliaceae</taxon>
        <taxon>Panax</taxon>
    </lineage>
</organism>